<evidence type="ECO:0000256" key="10">
    <source>
        <dbReference type="ARBA" id="ARBA00023014"/>
    </source>
</evidence>
<dbReference type="GO" id="GO:0046872">
    <property type="term" value="F:metal ion binding"/>
    <property type="evidence" value="ECO:0007669"/>
    <property type="project" value="UniProtKB-KW"/>
</dbReference>
<comment type="similarity">
    <text evidence="2">Belongs to the uracil-DNA glycosylase (UDG) superfamily. Type 4 (UDGa) family.</text>
</comment>
<dbReference type="GO" id="GO:0006281">
    <property type="term" value="P:DNA repair"/>
    <property type="evidence" value="ECO:0007669"/>
    <property type="project" value="UniProtKB-KW"/>
</dbReference>
<dbReference type="Gene3D" id="3.40.470.10">
    <property type="entry name" value="Uracil-DNA glycosylase-like domain"/>
    <property type="match status" value="1"/>
</dbReference>
<dbReference type="EC" id="3.2.2.27" evidence="3"/>
<name>A0A2W1JV00_9CYAN</name>
<dbReference type="SMART" id="SM00987">
    <property type="entry name" value="UreE_C"/>
    <property type="match status" value="1"/>
</dbReference>
<keyword evidence="8" id="KW-0378">Hydrolase</keyword>
<evidence type="ECO:0000256" key="3">
    <source>
        <dbReference type="ARBA" id="ARBA00012030"/>
    </source>
</evidence>
<evidence type="ECO:0000256" key="2">
    <source>
        <dbReference type="ARBA" id="ARBA00006521"/>
    </source>
</evidence>
<keyword evidence="15" id="KW-1185">Reference proteome</keyword>
<dbReference type="InterPro" id="IPR005122">
    <property type="entry name" value="Uracil-DNA_glycosylase-like"/>
</dbReference>
<evidence type="ECO:0000256" key="11">
    <source>
        <dbReference type="ARBA" id="ARBA00023204"/>
    </source>
</evidence>
<keyword evidence="11" id="KW-0234">DNA repair</keyword>
<dbReference type="GO" id="GO:0004844">
    <property type="term" value="F:uracil DNA N-glycosylase activity"/>
    <property type="evidence" value="ECO:0007669"/>
    <property type="project" value="UniProtKB-EC"/>
</dbReference>
<evidence type="ECO:0000256" key="1">
    <source>
        <dbReference type="ARBA" id="ARBA00001400"/>
    </source>
</evidence>
<dbReference type="GO" id="GO:0051539">
    <property type="term" value="F:4 iron, 4 sulfur cluster binding"/>
    <property type="evidence" value="ECO:0007669"/>
    <property type="project" value="UniProtKB-KW"/>
</dbReference>
<comment type="catalytic activity">
    <reaction evidence="1">
        <text>Hydrolyzes single-stranded DNA or mismatched double-stranded DNA and polynucleotides, releasing free uracil.</text>
        <dbReference type="EC" id="3.2.2.27"/>
    </reaction>
</comment>
<dbReference type="Pfam" id="PF03167">
    <property type="entry name" value="UDG"/>
    <property type="match status" value="1"/>
</dbReference>
<keyword evidence="7" id="KW-0227">DNA damage</keyword>
<evidence type="ECO:0000256" key="5">
    <source>
        <dbReference type="ARBA" id="ARBA00022485"/>
    </source>
</evidence>
<proteinExistence type="inferred from homology"/>
<feature type="compositionally biased region" description="Polar residues" evidence="12">
    <location>
        <begin position="1"/>
        <end position="11"/>
    </location>
</feature>
<dbReference type="AlphaFoldDB" id="A0A2W1JV00"/>
<keyword evidence="6" id="KW-0479">Metal-binding</keyword>
<evidence type="ECO:0000256" key="9">
    <source>
        <dbReference type="ARBA" id="ARBA00023004"/>
    </source>
</evidence>
<dbReference type="SMART" id="SM00986">
    <property type="entry name" value="UDG"/>
    <property type="match status" value="1"/>
</dbReference>
<evidence type="ECO:0000256" key="8">
    <source>
        <dbReference type="ARBA" id="ARBA00022801"/>
    </source>
</evidence>
<dbReference type="EMBL" id="PQWO01000003">
    <property type="protein sequence ID" value="PZD74302.1"/>
    <property type="molecule type" value="Genomic_DNA"/>
</dbReference>
<reference evidence="14 15" key="1">
    <citation type="journal article" date="2018" name="Sci. Rep.">
        <title>A novel species of the marine cyanobacterium Acaryochloris with a unique pigment content and lifestyle.</title>
        <authorList>
            <person name="Partensky F."/>
            <person name="Six C."/>
            <person name="Ratin M."/>
            <person name="Garczarek L."/>
            <person name="Vaulot D."/>
            <person name="Probert I."/>
            <person name="Calteau A."/>
            <person name="Gourvil P."/>
            <person name="Marie D."/>
            <person name="Grebert T."/>
            <person name="Bouchier C."/>
            <person name="Le Panse S."/>
            <person name="Gachenot M."/>
            <person name="Rodriguez F."/>
            <person name="Garrido J.L."/>
        </authorList>
    </citation>
    <scope>NUCLEOTIDE SEQUENCE [LARGE SCALE GENOMIC DNA]</scope>
    <source>
        <strain evidence="14 15">RCC1774</strain>
    </source>
</reference>
<evidence type="ECO:0000256" key="6">
    <source>
        <dbReference type="ARBA" id="ARBA00022723"/>
    </source>
</evidence>
<protein>
    <recommendedName>
        <fullName evidence="4">Type-4 uracil-DNA glycosylase</fullName>
        <ecNumber evidence="3">3.2.2.27</ecNumber>
    </recommendedName>
</protein>
<comment type="caution">
    <text evidence="14">The sequence shown here is derived from an EMBL/GenBank/DDBJ whole genome shotgun (WGS) entry which is preliminary data.</text>
</comment>
<evidence type="ECO:0000256" key="12">
    <source>
        <dbReference type="SAM" id="MobiDB-lite"/>
    </source>
</evidence>
<dbReference type="PANTHER" id="PTHR33693">
    <property type="entry name" value="TYPE-5 URACIL-DNA GLYCOSYLASE"/>
    <property type="match status" value="1"/>
</dbReference>
<dbReference type="InterPro" id="IPR051536">
    <property type="entry name" value="UDG_Type-4/5"/>
</dbReference>
<dbReference type="CDD" id="cd10030">
    <property type="entry name" value="UDG-F4_TTUDGA_SPO1dp_like"/>
    <property type="match status" value="1"/>
</dbReference>
<dbReference type="OrthoDB" id="5290748at2"/>
<evidence type="ECO:0000256" key="4">
    <source>
        <dbReference type="ARBA" id="ARBA00019403"/>
    </source>
</evidence>
<feature type="domain" description="Uracil-DNA glycosylase-like" evidence="13">
    <location>
        <begin position="67"/>
        <end position="219"/>
    </location>
</feature>
<feature type="region of interest" description="Disordered" evidence="12">
    <location>
        <begin position="1"/>
        <end position="34"/>
    </location>
</feature>
<accession>A0A2W1JV00</accession>
<sequence>MSSEEQTSLFDTSAPAPPPPDFDPEQIPTSAQVPIPSGTYASLEQLQPHCNNCQRCDLAAGRTNVVISRGNPKAPLMVIGEGPGQQEDETGLPFVGRAGQLLDKIFASVNLDSEKDAYIANIVKCRPPNNRTPTTDESAACKPYLLEQIRLVNPKIILLTGATAVRGLTGNKQGITKIRGQWIDWQGYRCMPILHPAYLLRNPSKKTGSPKWLMWQDIQAVKAKLDELEA</sequence>
<keyword evidence="9" id="KW-0408">Iron</keyword>
<dbReference type="SUPFAM" id="SSF52141">
    <property type="entry name" value="Uracil-DNA glycosylase-like"/>
    <property type="match status" value="1"/>
</dbReference>
<keyword evidence="5" id="KW-0004">4Fe-4S</keyword>
<evidence type="ECO:0000259" key="13">
    <source>
        <dbReference type="SMART" id="SM00986"/>
    </source>
</evidence>
<evidence type="ECO:0000313" key="15">
    <source>
        <dbReference type="Proteomes" id="UP000248857"/>
    </source>
</evidence>
<dbReference type="PANTHER" id="PTHR33693:SF1">
    <property type="entry name" value="TYPE-4 URACIL-DNA GLYCOSYLASE"/>
    <property type="match status" value="1"/>
</dbReference>
<evidence type="ECO:0000256" key="7">
    <source>
        <dbReference type="ARBA" id="ARBA00022763"/>
    </source>
</evidence>
<dbReference type="InterPro" id="IPR036895">
    <property type="entry name" value="Uracil-DNA_glycosylase-like_sf"/>
</dbReference>
<keyword evidence="10" id="KW-0411">Iron-sulfur</keyword>
<evidence type="ECO:0000313" key="14">
    <source>
        <dbReference type="EMBL" id="PZD74302.1"/>
    </source>
</evidence>
<dbReference type="Proteomes" id="UP000248857">
    <property type="component" value="Unassembled WGS sequence"/>
</dbReference>
<dbReference type="InterPro" id="IPR005273">
    <property type="entry name" value="Ura-DNA_glyco_family4"/>
</dbReference>
<dbReference type="NCBIfam" id="TIGR00758">
    <property type="entry name" value="UDG_fam4"/>
    <property type="match status" value="1"/>
</dbReference>
<dbReference type="RefSeq" id="WP_110985360.1">
    <property type="nucleotide sequence ID" value="NZ_CAWNWM010000003.1"/>
</dbReference>
<organism evidence="14 15">
    <name type="scientific">Acaryochloris thomasi RCC1774</name>
    <dbReference type="NCBI Taxonomy" id="1764569"/>
    <lineage>
        <taxon>Bacteria</taxon>
        <taxon>Bacillati</taxon>
        <taxon>Cyanobacteriota</taxon>
        <taxon>Cyanophyceae</taxon>
        <taxon>Acaryochloridales</taxon>
        <taxon>Acaryochloridaceae</taxon>
        <taxon>Acaryochloris</taxon>
        <taxon>Acaryochloris thomasi</taxon>
    </lineage>
</organism>
<gene>
    <name evidence="14" type="ORF">C1752_01403</name>
</gene>